<dbReference type="NCBIfam" id="TIGR02614">
    <property type="entry name" value="ftsW"/>
    <property type="match status" value="1"/>
</dbReference>
<feature type="compositionally biased region" description="Low complexity" evidence="22">
    <location>
        <begin position="18"/>
        <end position="40"/>
    </location>
</feature>
<evidence type="ECO:0000256" key="19">
    <source>
        <dbReference type="ARBA" id="ARBA00044770"/>
    </source>
</evidence>
<feature type="transmembrane region" description="Helical" evidence="23">
    <location>
        <begin position="243"/>
        <end position="262"/>
    </location>
</feature>
<evidence type="ECO:0000256" key="3">
    <source>
        <dbReference type="ARBA" id="ARBA00022475"/>
    </source>
</evidence>
<evidence type="ECO:0000256" key="2">
    <source>
        <dbReference type="ARBA" id="ARBA00004752"/>
    </source>
</evidence>
<name>A0A1H8U261_9ACTN</name>
<dbReference type="GO" id="GO:0015648">
    <property type="term" value="F:lipid-linked peptidoglycan transporter activity"/>
    <property type="evidence" value="ECO:0007669"/>
    <property type="project" value="TreeGrafter"/>
</dbReference>
<keyword evidence="11 23" id="KW-0472">Membrane</keyword>
<dbReference type="GO" id="GO:0051301">
    <property type="term" value="P:cell division"/>
    <property type="evidence" value="ECO:0007669"/>
    <property type="project" value="UniProtKB-KW"/>
</dbReference>
<keyword evidence="5" id="KW-0328">Glycosyltransferase</keyword>
<dbReference type="EC" id="2.4.99.28" evidence="19"/>
<evidence type="ECO:0000313" key="25">
    <source>
        <dbReference type="Proteomes" id="UP000198960"/>
    </source>
</evidence>
<dbReference type="GO" id="GO:0005886">
    <property type="term" value="C:plasma membrane"/>
    <property type="evidence" value="ECO:0007669"/>
    <property type="project" value="UniProtKB-SubCell"/>
</dbReference>
<feature type="region of interest" description="Disordered" evidence="22">
    <location>
        <begin position="444"/>
        <end position="528"/>
    </location>
</feature>
<comment type="catalytic activity">
    <reaction evidence="20">
        <text>[GlcNAc-(1-&gt;4)-Mur2Ac(oyl-L-Ala-gamma-D-Glu-L-Lys-D-Ala-D-Ala)](n)-di-trans,octa-cis-undecaprenyl diphosphate + beta-D-GlcNAc-(1-&gt;4)-Mur2Ac(oyl-L-Ala-gamma-D-Glu-L-Lys-D-Ala-D-Ala)-di-trans,octa-cis-undecaprenyl diphosphate = [GlcNAc-(1-&gt;4)-Mur2Ac(oyl-L-Ala-gamma-D-Glu-L-Lys-D-Ala-D-Ala)](n+1)-di-trans,octa-cis-undecaprenyl diphosphate + di-trans,octa-cis-undecaprenyl diphosphate + H(+)</text>
        <dbReference type="Rhea" id="RHEA:23708"/>
        <dbReference type="Rhea" id="RHEA-COMP:9602"/>
        <dbReference type="Rhea" id="RHEA-COMP:9603"/>
        <dbReference type="ChEBI" id="CHEBI:15378"/>
        <dbReference type="ChEBI" id="CHEBI:58405"/>
        <dbReference type="ChEBI" id="CHEBI:60033"/>
        <dbReference type="ChEBI" id="CHEBI:78435"/>
        <dbReference type="EC" id="2.4.99.28"/>
    </reaction>
</comment>
<dbReference type="GO" id="GO:0008955">
    <property type="term" value="F:peptidoglycan glycosyltransferase activity"/>
    <property type="evidence" value="ECO:0007669"/>
    <property type="project" value="UniProtKB-EC"/>
</dbReference>
<dbReference type="STRING" id="673521.SAMN05660991_02637"/>
<feature type="transmembrane region" description="Helical" evidence="23">
    <location>
        <begin position="316"/>
        <end position="343"/>
    </location>
</feature>
<dbReference type="GO" id="GO:0008360">
    <property type="term" value="P:regulation of cell shape"/>
    <property type="evidence" value="ECO:0007669"/>
    <property type="project" value="UniProtKB-KW"/>
</dbReference>
<evidence type="ECO:0000256" key="14">
    <source>
        <dbReference type="ARBA" id="ARBA00032370"/>
    </source>
</evidence>
<feature type="transmembrane region" description="Helical" evidence="23">
    <location>
        <begin position="127"/>
        <end position="149"/>
    </location>
</feature>
<dbReference type="PANTHER" id="PTHR30474:SF2">
    <property type="entry name" value="PEPTIDOGLYCAN GLYCOSYLTRANSFERASE FTSW-RELATED"/>
    <property type="match status" value="1"/>
</dbReference>
<keyword evidence="8" id="KW-0133">Cell shape</keyword>
<dbReference type="PANTHER" id="PTHR30474">
    <property type="entry name" value="CELL CYCLE PROTEIN"/>
    <property type="match status" value="1"/>
</dbReference>
<keyword evidence="12" id="KW-0131">Cell cycle</keyword>
<dbReference type="AlphaFoldDB" id="A0A1H8U261"/>
<evidence type="ECO:0000256" key="10">
    <source>
        <dbReference type="ARBA" id="ARBA00022989"/>
    </source>
</evidence>
<reference evidence="25" key="1">
    <citation type="submission" date="2016-10" db="EMBL/GenBank/DDBJ databases">
        <authorList>
            <person name="Varghese N."/>
            <person name="Submissions S."/>
        </authorList>
    </citation>
    <scope>NUCLEOTIDE SEQUENCE [LARGE SCALE GENOMIC DNA]</scope>
    <source>
        <strain evidence="25">DSM 45413</strain>
    </source>
</reference>
<comment type="similarity">
    <text evidence="16">Belongs to the SEDS family. FtsW subfamily.</text>
</comment>
<evidence type="ECO:0000256" key="20">
    <source>
        <dbReference type="ARBA" id="ARBA00049902"/>
    </source>
</evidence>
<evidence type="ECO:0000256" key="21">
    <source>
        <dbReference type="ARBA" id="ARBA00049966"/>
    </source>
</evidence>
<dbReference type="PROSITE" id="PS00428">
    <property type="entry name" value="FTSW_RODA_SPOVE"/>
    <property type="match status" value="1"/>
</dbReference>
<evidence type="ECO:0000256" key="8">
    <source>
        <dbReference type="ARBA" id="ARBA00022960"/>
    </source>
</evidence>
<dbReference type="Proteomes" id="UP000198960">
    <property type="component" value="Unassembled WGS sequence"/>
</dbReference>
<dbReference type="GO" id="GO:0009252">
    <property type="term" value="P:peptidoglycan biosynthetic process"/>
    <property type="evidence" value="ECO:0007669"/>
    <property type="project" value="UniProtKB-KW"/>
</dbReference>
<evidence type="ECO:0000256" key="4">
    <source>
        <dbReference type="ARBA" id="ARBA00022618"/>
    </source>
</evidence>
<comment type="pathway">
    <text evidence="2">Cell wall biogenesis; peptidoglycan biosynthesis.</text>
</comment>
<protein>
    <recommendedName>
        <fullName evidence="17">Probable peptidoglycan glycosyltransferase FtsW</fullName>
        <ecNumber evidence="19">2.4.99.28</ecNumber>
    </recommendedName>
    <alternativeName>
        <fullName evidence="18">Cell division protein FtsW</fullName>
    </alternativeName>
    <alternativeName>
        <fullName evidence="15">Cell wall polymerase</fullName>
    </alternativeName>
    <alternativeName>
        <fullName evidence="14">Peptidoglycan polymerase</fullName>
    </alternativeName>
</protein>
<evidence type="ECO:0000256" key="16">
    <source>
        <dbReference type="ARBA" id="ARBA00038053"/>
    </source>
</evidence>
<keyword evidence="9" id="KW-0573">Peptidoglycan synthesis</keyword>
<evidence type="ECO:0000256" key="18">
    <source>
        <dbReference type="ARBA" id="ARBA00041418"/>
    </source>
</evidence>
<evidence type="ECO:0000256" key="9">
    <source>
        <dbReference type="ARBA" id="ARBA00022984"/>
    </source>
</evidence>
<dbReference type="EMBL" id="FOEE01000007">
    <property type="protein sequence ID" value="SEO97360.1"/>
    <property type="molecule type" value="Genomic_DNA"/>
</dbReference>
<gene>
    <name evidence="24" type="ORF">SAMN05660991_02637</name>
</gene>
<dbReference type="GO" id="GO:0032153">
    <property type="term" value="C:cell division site"/>
    <property type="evidence" value="ECO:0007669"/>
    <property type="project" value="TreeGrafter"/>
</dbReference>
<evidence type="ECO:0000256" key="15">
    <source>
        <dbReference type="ARBA" id="ARBA00033270"/>
    </source>
</evidence>
<evidence type="ECO:0000256" key="7">
    <source>
        <dbReference type="ARBA" id="ARBA00022692"/>
    </source>
</evidence>
<accession>A0A1H8U261</accession>
<sequence>MLPAAASRSGHDGGMDPTAGRAATGRARAASATEPPARGGRAAGRGRTLALPPWLDGPMTSCHLVIGAAGMLLAIGLVMVFSASAIEAALADQPAWRPGVEQVVFALIGLVALLVAVRLPTAVLRRWAPIALLAVLALLLLVAVPGIGTELNGSRAWFDLGFTNFQPSEAGKLVFALWGAHVLALRASYLTVPSLLVPLLPVFVVICGLLMLEPDFGATVTMGLVLAGLLLAAGAPWRVWAGLGAIGVAGVLLLVTTSAYRLERWTSFLNPEADPTDSGFQAIRGFYALATGGFWGVGLGNSAMKWNLLPEAESDYIFAIIGEEMGFLGCLVVITLYGVLAYAGFRIARRSADRFVQLACVAITVWLVGQAAMNMGYVVGLGPVTGVTLPLVSAGGTSLVLTLFIVGLLIRFARSEPDAIEYQRQRRAGRLARLLLPVPAHAVDPVRSRSRRRPAPEARPAGPDRGSAGRTVVRVPAPADAGTRPPRDRGPVPRERRGPADRSRAGEARRQPPPRARAAAPDAPRRPR</sequence>
<feature type="transmembrane region" description="Helical" evidence="23">
    <location>
        <begin position="103"/>
        <end position="121"/>
    </location>
</feature>
<dbReference type="InterPro" id="IPR001182">
    <property type="entry name" value="FtsW/RodA"/>
</dbReference>
<organism evidence="24 25">
    <name type="scientific">Trujillonella endophytica</name>
    <dbReference type="NCBI Taxonomy" id="673521"/>
    <lineage>
        <taxon>Bacteria</taxon>
        <taxon>Bacillati</taxon>
        <taxon>Actinomycetota</taxon>
        <taxon>Actinomycetes</taxon>
        <taxon>Geodermatophilales</taxon>
        <taxon>Geodermatophilaceae</taxon>
        <taxon>Trujillonella</taxon>
    </lineage>
</organism>
<dbReference type="GO" id="GO:0071555">
    <property type="term" value="P:cell wall organization"/>
    <property type="evidence" value="ECO:0007669"/>
    <property type="project" value="UniProtKB-KW"/>
</dbReference>
<dbReference type="InterPro" id="IPR018365">
    <property type="entry name" value="Cell_cycle_FtsW-rel_CS"/>
</dbReference>
<feature type="transmembrane region" description="Helical" evidence="23">
    <location>
        <begin position="355"/>
        <end position="379"/>
    </location>
</feature>
<keyword evidence="4 24" id="KW-0132">Cell division</keyword>
<feature type="transmembrane region" description="Helical" evidence="23">
    <location>
        <begin position="283"/>
        <end position="304"/>
    </location>
</feature>
<keyword evidence="13" id="KW-0961">Cell wall biogenesis/degradation</keyword>
<keyword evidence="10 23" id="KW-1133">Transmembrane helix</keyword>
<feature type="compositionally biased region" description="Basic and acidic residues" evidence="22">
    <location>
        <begin position="485"/>
        <end position="510"/>
    </location>
</feature>
<evidence type="ECO:0000256" key="12">
    <source>
        <dbReference type="ARBA" id="ARBA00023306"/>
    </source>
</evidence>
<evidence type="ECO:0000256" key="13">
    <source>
        <dbReference type="ARBA" id="ARBA00023316"/>
    </source>
</evidence>
<feature type="region of interest" description="Disordered" evidence="22">
    <location>
        <begin position="1"/>
        <end position="45"/>
    </location>
</feature>
<proteinExistence type="inferred from homology"/>
<keyword evidence="6" id="KW-0808">Transferase</keyword>
<feature type="transmembrane region" description="Helical" evidence="23">
    <location>
        <begin position="64"/>
        <end position="91"/>
    </location>
</feature>
<keyword evidence="25" id="KW-1185">Reference proteome</keyword>
<dbReference type="Pfam" id="PF01098">
    <property type="entry name" value="FTSW_RODA_SPOVE"/>
    <property type="match status" value="1"/>
</dbReference>
<keyword evidence="3" id="KW-1003">Cell membrane</keyword>
<evidence type="ECO:0000313" key="24">
    <source>
        <dbReference type="EMBL" id="SEO97360.1"/>
    </source>
</evidence>
<feature type="transmembrane region" description="Helical" evidence="23">
    <location>
        <begin position="391"/>
        <end position="410"/>
    </location>
</feature>
<evidence type="ECO:0000256" key="1">
    <source>
        <dbReference type="ARBA" id="ARBA00004651"/>
    </source>
</evidence>
<dbReference type="InterPro" id="IPR013437">
    <property type="entry name" value="FtsW"/>
</dbReference>
<feature type="transmembrane region" description="Helical" evidence="23">
    <location>
        <begin position="195"/>
        <end position="212"/>
    </location>
</feature>
<comment type="subcellular location">
    <subcellularLocation>
        <location evidence="1">Cell membrane</location>
        <topology evidence="1">Multi-pass membrane protein</topology>
    </subcellularLocation>
</comment>
<feature type="transmembrane region" description="Helical" evidence="23">
    <location>
        <begin position="219"/>
        <end position="237"/>
    </location>
</feature>
<evidence type="ECO:0000256" key="17">
    <source>
        <dbReference type="ARBA" id="ARBA00041185"/>
    </source>
</evidence>
<evidence type="ECO:0000256" key="22">
    <source>
        <dbReference type="SAM" id="MobiDB-lite"/>
    </source>
</evidence>
<keyword evidence="7 23" id="KW-0812">Transmembrane</keyword>
<evidence type="ECO:0000256" key="6">
    <source>
        <dbReference type="ARBA" id="ARBA00022679"/>
    </source>
</evidence>
<evidence type="ECO:0000256" key="11">
    <source>
        <dbReference type="ARBA" id="ARBA00023136"/>
    </source>
</evidence>
<comment type="function">
    <text evidence="21">Peptidoglycan polymerase that is essential for cell division.</text>
</comment>
<evidence type="ECO:0000256" key="23">
    <source>
        <dbReference type="SAM" id="Phobius"/>
    </source>
</evidence>
<evidence type="ECO:0000256" key="5">
    <source>
        <dbReference type="ARBA" id="ARBA00022676"/>
    </source>
</evidence>